<organism evidence="10 11">
    <name type="scientific">Gnathostoma spinigerum</name>
    <dbReference type="NCBI Taxonomy" id="75299"/>
    <lineage>
        <taxon>Eukaryota</taxon>
        <taxon>Metazoa</taxon>
        <taxon>Ecdysozoa</taxon>
        <taxon>Nematoda</taxon>
        <taxon>Chromadorea</taxon>
        <taxon>Rhabditida</taxon>
        <taxon>Spirurina</taxon>
        <taxon>Gnathostomatomorpha</taxon>
        <taxon>Gnathostomatoidea</taxon>
        <taxon>Gnathostomatidae</taxon>
        <taxon>Gnathostoma</taxon>
    </lineage>
</organism>
<evidence type="ECO:0000256" key="3">
    <source>
        <dbReference type="ARBA" id="ARBA00022448"/>
    </source>
</evidence>
<dbReference type="SUPFAM" id="SSF52540">
    <property type="entry name" value="P-loop containing nucleoside triphosphate hydrolases"/>
    <property type="match status" value="1"/>
</dbReference>
<dbReference type="AlphaFoldDB" id="A0ABD6EPI8"/>
<keyword evidence="8" id="KW-0472">Membrane</keyword>
<proteinExistence type="inferred from homology"/>
<dbReference type="InterPro" id="IPR017871">
    <property type="entry name" value="ABC_transporter-like_CS"/>
</dbReference>
<comment type="caution">
    <text evidence="10">The sequence shown here is derived from an EMBL/GenBank/DDBJ whole genome shotgun (WGS) entry which is preliminary data.</text>
</comment>
<dbReference type="SMART" id="SM00382">
    <property type="entry name" value="AAA"/>
    <property type="match status" value="1"/>
</dbReference>
<protein>
    <recommendedName>
        <fullName evidence="9">ABC transporter domain-containing protein</fullName>
    </recommendedName>
</protein>
<dbReference type="Pfam" id="PF00005">
    <property type="entry name" value="ABC_tran"/>
    <property type="match status" value="1"/>
</dbReference>
<keyword evidence="3" id="KW-0813">Transport</keyword>
<dbReference type="Pfam" id="PF19055">
    <property type="entry name" value="ABC2_membrane_7"/>
    <property type="match status" value="1"/>
</dbReference>
<dbReference type="InterPro" id="IPR003439">
    <property type="entry name" value="ABC_transporter-like_ATP-bd"/>
</dbReference>
<comment type="similarity">
    <text evidence="2">Belongs to the ABC transporter superfamily. ABCG family. Eye pigment precursor importer (TC 3.A.1.204) subfamily.</text>
</comment>
<evidence type="ECO:0000256" key="6">
    <source>
        <dbReference type="ARBA" id="ARBA00022840"/>
    </source>
</evidence>
<dbReference type="PROSITE" id="PS50893">
    <property type="entry name" value="ABC_TRANSPORTER_2"/>
    <property type="match status" value="1"/>
</dbReference>
<evidence type="ECO:0000256" key="1">
    <source>
        <dbReference type="ARBA" id="ARBA00004141"/>
    </source>
</evidence>
<dbReference type="PANTHER" id="PTHR48041">
    <property type="entry name" value="ABC TRANSPORTER G FAMILY MEMBER 28"/>
    <property type="match status" value="1"/>
</dbReference>
<dbReference type="EMBL" id="JBGFUD010008100">
    <property type="protein sequence ID" value="MFH4981890.1"/>
    <property type="molecule type" value="Genomic_DNA"/>
</dbReference>
<dbReference type="InterPro" id="IPR050352">
    <property type="entry name" value="ABCG_transporters"/>
</dbReference>
<dbReference type="InterPro" id="IPR003593">
    <property type="entry name" value="AAA+_ATPase"/>
</dbReference>
<dbReference type="Gene3D" id="3.40.50.300">
    <property type="entry name" value="P-loop containing nucleotide triphosphate hydrolases"/>
    <property type="match status" value="1"/>
</dbReference>
<evidence type="ECO:0000256" key="2">
    <source>
        <dbReference type="ARBA" id="ARBA00005814"/>
    </source>
</evidence>
<reference evidence="10 11" key="1">
    <citation type="submission" date="2024-08" db="EMBL/GenBank/DDBJ databases">
        <title>Gnathostoma spinigerum genome.</title>
        <authorList>
            <person name="Gonzalez-Bertolin B."/>
            <person name="Monzon S."/>
            <person name="Zaballos A."/>
            <person name="Jimenez P."/>
            <person name="Dekumyoy P."/>
            <person name="Varona S."/>
            <person name="Cuesta I."/>
            <person name="Sumanam S."/>
            <person name="Adisakwattana P."/>
            <person name="Gasser R.B."/>
            <person name="Hernandez-Gonzalez A."/>
            <person name="Young N.D."/>
            <person name="Perteguer M.J."/>
        </authorList>
    </citation>
    <scope>NUCLEOTIDE SEQUENCE [LARGE SCALE GENOMIC DNA]</scope>
    <source>
        <strain evidence="10">AL3</strain>
        <tissue evidence="10">Liver</tissue>
    </source>
</reference>
<evidence type="ECO:0000313" key="10">
    <source>
        <dbReference type="EMBL" id="MFH4981890.1"/>
    </source>
</evidence>
<keyword evidence="7" id="KW-1133">Transmembrane helix</keyword>
<name>A0ABD6EPI8_9BILA</name>
<evidence type="ECO:0000256" key="4">
    <source>
        <dbReference type="ARBA" id="ARBA00022692"/>
    </source>
</evidence>
<dbReference type="Proteomes" id="UP001608902">
    <property type="component" value="Unassembled WGS sequence"/>
</dbReference>
<accession>A0ABD6EPI8</accession>
<evidence type="ECO:0000256" key="7">
    <source>
        <dbReference type="ARBA" id="ARBA00022989"/>
    </source>
</evidence>
<gene>
    <name evidence="10" type="ORF">AB6A40_008599</name>
</gene>
<keyword evidence="4" id="KW-0812">Transmembrane</keyword>
<evidence type="ECO:0000313" key="11">
    <source>
        <dbReference type="Proteomes" id="UP001608902"/>
    </source>
</evidence>
<dbReference type="GO" id="GO:0005524">
    <property type="term" value="F:ATP binding"/>
    <property type="evidence" value="ECO:0007669"/>
    <property type="project" value="UniProtKB-KW"/>
</dbReference>
<dbReference type="InterPro" id="IPR043926">
    <property type="entry name" value="ABCG_dom"/>
</dbReference>
<evidence type="ECO:0000259" key="9">
    <source>
        <dbReference type="PROSITE" id="PS50893"/>
    </source>
</evidence>
<feature type="domain" description="ABC transporter" evidence="9">
    <location>
        <begin position="37"/>
        <end position="279"/>
    </location>
</feature>
<keyword evidence="5" id="KW-0547">Nucleotide-binding</keyword>
<evidence type="ECO:0000256" key="5">
    <source>
        <dbReference type="ARBA" id="ARBA00022741"/>
    </source>
</evidence>
<dbReference type="PROSITE" id="PS00211">
    <property type="entry name" value="ABC_TRANSPORTER_1"/>
    <property type="match status" value="1"/>
</dbReference>
<dbReference type="GO" id="GO:0016020">
    <property type="term" value="C:membrane"/>
    <property type="evidence" value="ECO:0007669"/>
    <property type="project" value="UniProtKB-SubCell"/>
</dbReference>
<keyword evidence="11" id="KW-1185">Reference proteome</keyword>
<evidence type="ECO:0000256" key="8">
    <source>
        <dbReference type="ARBA" id="ARBA00023136"/>
    </source>
</evidence>
<keyword evidence="6" id="KW-0067">ATP-binding</keyword>
<sequence length="293" mass="31836">MDAEKCRLISSSTVSYYDNGSSFFDNDLSLSSSPTLLAWHNITVNVEKTNQHVLNDVSGIAQPRQITALMGASGAGKSTLLNTFSARNLKGLQVTGRVTVNGNEIGTDMTRISGYVQQDELFPSTLTVNEHLFIQSRIRLPEAFNDTERERRINQVVGELDLVKCRNTRIGLRGVKKGISGGEAKRLAFASELLSNPAILFCDEPTTGLDSSMAENVVKVLSRLAHGGCTIVCSIHQPGSVVFNLFDCVLFLADGRTAYMGPPVDVANWLEKCGHKCPNDFNPADLVIQVSVS</sequence>
<comment type="subcellular location">
    <subcellularLocation>
        <location evidence="1">Membrane</location>
        <topology evidence="1">Multi-pass membrane protein</topology>
    </subcellularLocation>
</comment>
<dbReference type="InterPro" id="IPR027417">
    <property type="entry name" value="P-loop_NTPase"/>
</dbReference>
<dbReference type="PANTHER" id="PTHR48041:SF84">
    <property type="entry name" value="ABC TRANSPORTER DOMAIN-CONTAINING PROTEIN"/>
    <property type="match status" value="1"/>
</dbReference>